<keyword evidence="6" id="KW-1185">Reference proteome</keyword>
<feature type="domain" description="GH18" evidence="4">
    <location>
        <begin position="103"/>
        <end position="431"/>
    </location>
</feature>
<name>A0A926NKI9_9BACI</name>
<dbReference type="SUPFAM" id="SSF51445">
    <property type="entry name" value="(Trans)glycosidases"/>
    <property type="match status" value="1"/>
</dbReference>
<dbReference type="GO" id="GO:0070492">
    <property type="term" value="F:oligosaccharide binding"/>
    <property type="evidence" value="ECO:0007669"/>
    <property type="project" value="TreeGrafter"/>
</dbReference>
<dbReference type="SMART" id="SM00257">
    <property type="entry name" value="LysM"/>
    <property type="match status" value="2"/>
</dbReference>
<dbReference type="Pfam" id="PF01476">
    <property type="entry name" value="LysM"/>
    <property type="match status" value="2"/>
</dbReference>
<dbReference type="GO" id="GO:0008061">
    <property type="term" value="F:chitin binding"/>
    <property type="evidence" value="ECO:0007669"/>
    <property type="project" value="InterPro"/>
</dbReference>
<dbReference type="GO" id="GO:0012505">
    <property type="term" value="C:endomembrane system"/>
    <property type="evidence" value="ECO:0007669"/>
    <property type="project" value="TreeGrafter"/>
</dbReference>
<evidence type="ECO:0000256" key="2">
    <source>
        <dbReference type="ARBA" id="ARBA00023295"/>
    </source>
</evidence>
<gene>
    <name evidence="5" type="ORF">IC621_25215</name>
</gene>
<comment type="caution">
    <text evidence="5">The sequence shown here is derived from an EMBL/GenBank/DDBJ whole genome shotgun (WGS) entry which is preliminary data.</text>
</comment>
<evidence type="ECO:0000256" key="1">
    <source>
        <dbReference type="ARBA" id="ARBA00022801"/>
    </source>
</evidence>
<sequence>MQIHIVRQGETLYGIAQAYSTTASEIIETNEIPNPTQLVVGQAIVIPISGQFYWVKQGDTLSSISRKFGVTPQILGRINNLQINETLTIGFRLYIPPKTKTKAEFNAYVEPLGDQVSPNLEQAAREAAPYLTYLGPFSFRIRRDGSLEEPLLNNFAQIAKDNDVTLMMIVTNLEEDGFSDELGRIVLTNQTIQNKLLDNIVKTAKKYGFRDIHFDMEYLRPQDREAYNKFLIKARERFKKEGWLISTALAPKTSGEQKGKWYEAHDYKAHGEIVDFVVIMTYEWGYSGGPPMAVSPIGPVKEVLDYALTEIPSNKIMMGQNLYGYDWTLPFEPGGEFAKAVSPQQAIQLASRYNVPIQYDSEAQAPHFNYRDREGNSHKVWFEDARSIQAKFDLVKQLKLRGVSYWKLGLSFPQNWLLITDNFEVEKKTIQ</sequence>
<dbReference type="Proteomes" id="UP000626844">
    <property type="component" value="Unassembled WGS sequence"/>
</dbReference>
<dbReference type="Gene3D" id="3.20.20.80">
    <property type="entry name" value="Glycosidases"/>
    <property type="match status" value="1"/>
</dbReference>
<evidence type="ECO:0000259" key="4">
    <source>
        <dbReference type="PROSITE" id="PS51910"/>
    </source>
</evidence>
<dbReference type="InterPro" id="IPR041704">
    <property type="entry name" value="CFLE_GH18"/>
</dbReference>
<dbReference type="InterPro" id="IPR011583">
    <property type="entry name" value="Chitinase_II/V-like_cat"/>
</dbReference>
<organism evidence="5 6">
    <name type="scientific">Metabacillus arenae</name>
    <dbReference type="NCBI Taxonomy" id="2771434"/>
    <lineage>
        <taxon>Bacteria</taxon>
        <taxon>Bacillati</taxon>
        <taxon>Bacillota</taxon>
        <taxon>Bacilli</taxon>
        <taxon>Bacillales</taxon>
        <taxon>Bacillaceae</taxon>
        <taxon>Metabacillus</taxon>
    </lineage>
</organism>
<dbReference type="GO" id="GO:0005975">
    <property type="term" value="P:carbohydrate metabolic process"/>
    <property type="evidence" value="ECO:0007669"/>
    <property type="project" value="InterPro"/>
</dbReference>
<dbReference type="RefSeq" id="WP_191162697.1">
    <property type="nucleotide sequence ID" value="NZ_JACXAI010000058.1"/>
</dbReference>
<evidence type="ECO:0000313" key="6">
    <source>
        <dbReference type="Proteomes" id="UP000626844"/>
    </source>
</evidence>
<protein>
    <submittedName>
        <fullName evidence="5">Glycoside hydrolase family 18 protein</fullName>
    </submittedName>
</protein>
<dbReference type="PROSITE" id="PS51910">
    <property type="entry name" value="GH18_2"/>
    <property type="match status" value="1"/>
</dbReference>
<dbReference type="GO" id="GO:0016798">
    <property type="term" value="F:hydrolase activity, acting on glycosyl bonds"/>
    <property type="evidence" value="ECO:0007669"/>
    <property type="project" value="UniProtKB-KW"/>
</dbReference>
<dbReference type="Gene3D" id="3.10.50.10">
    <property type="match status" value="1"/>
</dbReference>
<dbReference type="EMBL" id="JACXAI010000058">
    <property type="protein sequence ID" value="MBD1383484.1"/>
    <property type="molecule type" value="Genomic_DNA"/>
</dbReference>
<dbReference type="SUPFAM" id="SSF54106">
    <property type="entry name" value="LysM domain"/>
    <property type="match status" value="2"/>
</dbReference>
<keyword evidence="2" id="KW-0326">Glycosidase</keyword>
<keyword evidence="1 5" id="KW-0378">Hydrolase</keyword>
<evidence type="ECO:0000259" key="3">
    <source>
        <dbReference type="PROSITE" id="PS51782"/>
    </source>
</evidence>
<dbReference type="PANTHER" id="PTHR46066:SF2">
    <property type="entry name" value="CHITINASE DOMAIN-CONTAINING PROTEIN 1"/>
    <property type="match status" value="1"/>
</dbReference>
<dbReference type="Pfam" id="PF00704">
    <property type="entry name" value="Glyco_hydro_18"/>
    <property type="match status" value="1"/>
</dbReference>
<dbReference type="CDD" id="cd00118">
    <property type="entry name" value="LysM"/>
    <property type="match status" value="2"/>
</dbReference>
<evidence type="ECO:0000313" key="5">
    <source>
        <dbReference type="EMBL" id="MBD1383484.1"/>
    </source>
</evidence>
<dbReference type="InterPro" id="IPR018392">
    <property type="entry name" value="LysM"/>
</dbReference>
<dbReference type="InterPro" id="IPR036779">
    <property type="entry name" value="LysM_dom_sf"/>
</dbReference>
<reference evidence="5" key="1">
    <citation type="submission" date="2020-09" db="EMBL/GenBank/DDBJ databases">
        <title>A novel bacterium of genus Bacillus, isolated from South China Sea.</title>
        <authorList>
            <person name="Huang H."/>
            <person name="Mo K."/>
            <person name="Hu Y."/>
        </authorList>
    </citation>
    <scope>NUCLEOTIDE SEQUENCE</scope>
    <source>
        <strain evidence="5">IB182487</strain>
    </source>
</reference>
<dbReference type="InterPro" id="IPR001223">
    <property type="entry name" value="Glyco_hydro18_cat"/>
</dbReference>
<proteinExistence type="predicted"/>
<dbReference type="SMART" id="SM00636">
    <property type="entry name" value="Glyco_18"/>
    <property type="match status" value="1"/>
</dbReference>
<dbReference type="InterPro" id="IPR029070">
    <property type="entry name" value="Chitinase_insertion_sf"/>
</dbReference>
<dbReference type="Gene3D" id="3.10.350.10">
    <property type="entry name" value="LysM domain"/>
    <property type="match status" value="2"/>
</dbReference>
<feature type="domain" description="LysM" evidence="3">
    <location>
        <begin position="2"/>
        <end position="46"/>
    </location>
</feature>
<dbReference type="PANTHER" id="PTHR46066">
    <property type="entry name" value="CHITINASE DOMAIN-CONTAINING PROTEIN 1 FAMILY MEMBER"/>
    <property type="match status" value="1"/>
</dbReference>
<dbReference type="CDD" id="cd02874">
    <property type="entry name" value="GH18_CFLE_spore_hydrolase"/>
    <property type="match status" value="1"/>
</dbReference>
<dbReference type="InterPro" id="IPR017853">
    <property type="entry name" value="GH"/>
</dbReference>
<dbReference type="AlphaFoldDB" id="A0A926NKI9"/>
<accession>A0A926NKI9</accession>
<dbReference type="PROSITE" id="PS51782">
    <property type="entry name" value="LYSM"/>
    <property type="match status" value="2"/>
</dbReference>
<feature type="domain" description="LysM" evidence="3">
    <location>
        <begin position="51"/>
        <end position="95"/>
    </location>
</feature>